<keyword evidence="1" id="KW-0732">Signal</keyword>
<dbReference type="InterPro" id="IPR020018">
    <property type="entry name" value="Motility-assoc_lipoprot_GldH"/>
</dbReference>
<feature type="chain" id="PRO_5043052600" evidence="1">
    <location>
        <begin position="17"/>
        <end position="158"/>
    </location>
</feature>
<dbReference type="RefSeq" id="WP_254169839.1">
    <property type="nucleotide sequence ID" value="NZ_JAHESF010000059.1"/>
</dbReference>
<dbReference type="AlphaFoldDB" id="A0AAP2GSZ7"/>
<dbReference type="Pfam" id="PF14109">
    <property type="entry name" value="GldH_lipo"/>
    <property type="match status" value="1"/>
</dbReference>
<dbReference type="NCBIfam" id="TIGR03511">
    <property type="entry name" value="GldH_lipo"/>
    <property type="match status" value="1"/>
</dbReference>
<evidence type="ECO:0000313" key="3">
    <source>
        <dbReference type="Proteomes" id="UP001319200"/>
    </source>
</evidence>
<dbReference type="EMBL" id="JAHESF010000059">
    <property type="protein sequence ID" value="MBT1701152.1"/>
    <property type="molecule type" value="Genomic_DNA"/>
</dbReference>
<feature type="signal peptide" evidence="1">
    <location>
        <begin position="1"/>
        <end position="16"/>
    </location>
</feature>
<dbReference type="Proteomes" id="UP001319200">
    <property type="component" value="Unassembled WGS sequence"/>
</dbReference>
<keyword evidence="2" id="KW-0449">Lipoprotein</keyword>
<comment type="caution">
    <text evidence="2">The sequence shown here is derived from an EMBL/GenBank/DDBJ whole genome shotgun (WGS) entry which is preliminary data.</text>
</comment>
<name>A0AAP2GSZ7_9BACT</name>
<reference evidence="2 3" key="1">
    <citation type="submission" date="2021-05" db="EMBL/GenBank/DDBJ databases">
        <title>A Polyphasic approach of four new species of the genus Ohtaekwangia: Ohtaekwangia histidinii sp. nov., Ohtaekwangia cretensis sp. nov., Ohtaekwangia indiensis sp. nov., Ohtaekwangia reichenbachii sp. nov. from diverse environment.</title>
        <authorList>
            <person name="Octaviana S."/>
        </authorList>
    </citation>
    <scope>NUCLEOTIDE SEQUENCE [LARGE SCALE GENOMIC DNA]</scope>
    <source>
        <strain evidence="2 3">PWU4</strain>
    </source>
</reference>
<proteinExistence type="predicted"/>
<protein>
    <submittedName>
        <fullName evidence="2">Gliding motility lipoprotein GldH</fullName>
    </submittedName>
</protein>
<gene>
    <name evidence="2" type="primary">gldH</name>
    <name evidence="2" type="ORF">KK083_29950</name>
</gene>
<evidence type="ECO:0000256" key="1">
    <source>
        <dbReference type="SAM" id="SignalP"/>
    </source>
</evidence>
<accession>A0AAP2GSZ7</accession>
<evidence type="ECO:0000313" key="2">
    <source>
        <dbReference type="EMBL" id="MBT1701152.1"/>
    </source>
</evidence>
<sequence length="158" mass="18472">MRIVFPFLLLAVFLSACDNTRVYEKNRDFDGRHWDVNDTTAFEFEIKDTAQRYNLYCNLRNTVSFPYARLFVNYSLEDSTGKPLQKKLVQTFLFDQETGKPQGTSGLGDIYDHRIRLMGNHRFPYAGKYNMRFEQYMRTDTLEGILAVGLRVEKAVAE</sequence>
<keyword evidence="3" id="KW-1185">Reference proteome</keyword>
<dbReference type="PROSITE" id="PS51257">
    <property type="entry name" value="PROKAR_LIPOPROTEIN"/>
    <property type="match status" value="1"/>
</dbReference>
<organism evidence="2 3">
    <name type="scientific">Chryseosolibacter histidini</name>
    <dbReference type="NCBI Taxonomy" id="2782349"/>
    <lineage>
        <taxon>Bacteria</taxon>
        <taxon>Pseudomonadati</taxon>
        <taxon>Bacteroidota</taxon>
        <taxon>Cytophagia</taxon>
        <taxon>Cytophagales</taxon>
        <taxon>Chryseotaleaceae</taxon>
        <taxon>Chryseosolibacter</taxon>
    </lineage>
</organism>